<evidence type="ECO:0000313" key="1">
    <source>
        <dbReference type="EMBL" id="GAA3537149.1"/>
    </source>
</evidence>
<gene>
    <name evidence="1" type="ORF">GCM10022394_15960</name>
</gene>
<dbReference type="InterPro" id="IPR022025">
    <property type="entry name" value="Amidoligase_2"/>
</dbReference>
<dbReference type="RefSeq" id="WP_344956695.1">
    <property type="nucleotide sequence ID" value="NZ_BAABCX010000002.1"/>
</dbReference>
<proteinExistence type="predicted"/>
<comment type="caution">
    <text evidence="1">The sequence shown here is derived from an EMBL/GenBank/DDBJ whole genome shotgun (WGS) entry which is preliminary data.</text>
</comment>
<name>A0ABP6VK22_9GAMM</name>
<evidence type="ECO:0000313" key="2">
    <source>
        <dbReference type="Proteomes" id="UP001500795"/>
    </source>
</evidence>
<organism evidence="1 2">
    <name type="scientific">Zobellella aerophila</name>
    <dbReference type="NCBI Taxonomy" id="870480"/>
    <lineage>
        <taxon>Bacteria</taxon>
        <taxon>Pseudomonadati</taxon>
        <taxon>Pseudomonadota</taxon>
        <taxon>Gammaproteobacteria</taxon>
        <taxon>Aeromonadales</taxon>
        <taxon>Aeromonadaceae</taxon>
        <taxon>Zobellella</taxon>
    </lineage>
</organism>
<dbReference type="EMBL" id="BAABCX010000002">
    <property type="protein sequence ID" value="GAA3537149.1"/>
    <property type="molecule type" value="Genomic_DNA"/>
</dbReference>
<keyword evidence="2" id="KW-1185">Reference proteome</keyword>
<accession>A0ABP6VK22</accession>
<evidence type="ECO:0008006" key="3">
    <source>
        <dbReference type="Google" id="ProtNLM"/>
    </source>
</evidence>
<dbReference type="Proteomes" id="UP001500795">
    <property type="component" value="Unassembled WGS sequence"/>
</dbReference>
<dbReference type="Pfam" id="PF12224">
    <property type="entry name" value="Amidoligase_2"/>
    <property type="match status" value="1"/>
</dbReference>
<sequence>MPLWLPEILHTRDGRVRRIGVELELTGLSLAQLARAIADTLGGQIRPISAYEIEIVDGPFGTFRTELDFDYLKRLARAQAEQQPGELEQAATDILGELAHQLAPLEVISPPLPVNELEQLDRLFTRLRQMGAKGTRHALHYAFGLHLNPELPDLSAETLLCYFKAYLCLHDWLDSREAFAPARKISPFIRAFGKDYCRQVLALGYWPDLARFTDDYLADNASRNRAMDLLPILAWHDEHKVRRAVRDDKVSQRPTLHYRLPNSDIDNPDWSLQHAWDGWLQVESLANDSARLDQVCRHYLAHLDNLTPDFIAPWKTKVVQWLR</sequence>
<reference evidence="2" key="1">
    <citation type="journal article" date="2019" name="Int. J. Syst. Evol. Microbiol.">
        <title>The Global Catalogue of Microorganisms (GCM) 10K type strain sequencing project: providing services to taxonomists for standard genome sequencing and annotation.</title>
        <authorList>
            <consortium name="The Broad Institute Genomics Platform"/>
            <consortium name="The Broad Institute Genome Sequencing Center for Infectious Disease"/>
            <person name="Wu L."/>
            <person name="Ma J."/>
        </authorList>
    </citation>
    <scope>NUCLEOTIDE SEQUENCE [LARGE SCALE GENOMIC DNA]</scope>
    <source>
        <strain evidence="2">JCM 17110</strain>
    </source>
</reference>
<protein>
    <recommendedName>
        <fullName evidence="3">Alpha-L-fucosidase</fullName>
    </recommendedName>
</protein>